<accession>A0A7W9BK91</accession>
<feature type="domain" description="HpcH/HpaI aldolase/citrate lyase" evidence="8">
    <location>
        <begin position="18"/>
        <end position="241"/>
    </location>
</feature>
<dbReference type="GO" id="GO:0016832">
    <property type="term" value="F:aldehyde-lyase activity"/>
    <property type="evidence" value="ECO:0007669"/>
    <property type="project" value="TreeGrafter"/>
</dbReference>
<evidence type="ECO:0000259" key="8">
    <source>
        <dbReference type="Pfam" id="PF03328"/>
    </source>
</evidence>
<comment type="similarity">
    <text evidence="2">Belongs to the HpcH/HpaI aldolase family.</text>
</comment>
<proteinExistence type="inferred from homology"/>
<dbReference type="InterPro" id="IPR040442">
    <property type="entry name" value="Pyrv_kinase-like_dom_sf"/>
</dbReference>
<name>A0A7W9BK91_9RHOB</name>
<organism evidence="9 10">
    <name type="scientific">Yoonia ponticola</name>
    <dbReference type="NCBI Taxonomy" id="1524255"/>
    <lineage>
        <taxon>Bacteria</taxon>
        <taxon>Pseudomonadati</taxon>
        <taxon>Pseudomonadota</taxon>
        <taxon>Alphaproteobacteria</taxon>
        <taxon>Rhodobacterales</taxon>
        <taxon>Paracoccaceae</taxon>
        <taxon>Yoonia</taxon>
    </lineage>
</organism>
<protein>
    <recommendedName>
        <fullName evidence="7">Hydroxypyruvate/pyruvate aldolase</fullName>
    </recommendedName>
</protein>
<dbReference type="Proteomes" id="UP000535415">
    <property type="component" value="Unassembled WGS sequence"/>
</dbReference>
<comment type="cofactor">
    <cofactor evidence="1">
        <name>a divalent metal cation</name>
        <dbReference type="ChEBI" id="CHEBI:60240"/>
    </cofactor>
</comment>
<dbReference type="GO" id="GO:0005737">
    <property type="term" value="C:cytoplasm"/>
    <property type="evidence" value="ECO:0007669"/>
    <property type="project" value="UniProtKB-ARBA"/>
</dbReference>
<gene>
    <name evidence="9" type="ORF">FHS72_001231</name>
</gene>
<evidence type="ECO:0000313" key="9">
    <source>
        <dbReference type="EMBL" id="MBB5721619.1"/>
    </source>
</evidence>
<dbReference type="RefSeq" id="WP_183527122.1">
    <property type="nucleotide sequence ID" value="NZ_JACIJM010000003.1"/>
</dbReference>
<comment type="catalytic activity">
    <reaction evidence="6">
        <text>D-glyceraldehyde + pyruvate = 2-dehydro-3-deoxy-L-galactonate</text>
        <dbReference type="Rhea" id="RHEA:80055"/>
        <dbReference type="ChEBI" id="CHEBI:15361"/>
        <dbReference type="ChEBI" id="CHEBI:17378"/>
        <dbReference type="ChEBI" id="CHEBI:75545"/>
    </reaction>
</comment>
<dbReference type="InterPro" id="IPR015813">
    <property type="entry name" value="Pyrv/PenolPyrv_kinase-like_dom"/>
</dbReference>
<keyword evidence="5" id="KW-0670">Pyruvate</keyword>
<dbReference type="AlphaFoldDB" id="A0A7W9BK91"/>
<dbReference type="Pfam" id="PF03328">
    <property type="entry name" value="HpcH_HpaI"/>
    <property type="match status" value="1"/>
</dbReference>
<dbReference type="SUPFAM" id="SSF51621">
    <property type="entry name" value="Phosphoenolpyruvate/pyruvate domain"/>
    <property type="match status" value="1"/>
</dbReference>
<dbReference type="FunFam" id="3.20.20.60:FF:000004">
    <property type="entry name" value="5-keto-4-deoxy-D-glucarate aldolase"/>
    <property type="match status" value="1"/>
</dbReference>
<dbReference type="GO" id="GO:0046872">
    <property type="term" value="F:metal ion binding"/>
    <property type="evidence" value="ECO:0007669"/>
    <property type="project" value="UniProtKB-KW"/>
</dbReference>
<evidence type="ECO:0000256" key="7">
    <source>
        <dbReference type="ARBA" id="ARBA00068169"/>
    </source>
</evidence>
<keyword evidence="10" id="KW-1185">Reference proteome</keyword>
<evidence type="ECO:0000256" key="5">
    <source>
        <dbReference type="ARBA" id="ARBA00023317"/>
    </source>
</evidence>
<dbReference type="InterPro" id="IPR005000">
    <property type="entry name" value="Aldolase/citrate-lyase_domain"/>
</dbReference>
<evidence type="ECO:0000256" key="4">
    <source>
        <dbReference type="ARBA" id="ARBA00023239"/>
    </source>
</evidence>
<dbReference type="PANTHER" id="PTHR30502">
    <property type="entry name" value="2-KETO-3-DEOXY-L-RHAMNONATE ALDOLASE"/>
    <property type="match status" value="1"/>
</dbReference>
<evidence type="ECO:0000256" key="2">
    <source>
        <dbReference type="ARBA" id="ARBA00005568"/>
    </source>
</evidence>
<evidence type="ECO:0000256" key="6">
    <source>
        <dbReference type="ARBA" id="ARBA00045074"/>
    </source>
</evidence>
<reference evidence="9 10" key="1">
    <citation type="submission" date="2020-08" db="EMBL/GenBank/DDBJ databases">
        <title>Genomic Encyclopedia of Type Strains, Phase IV (KMG-IV): sequencing the most valuable type-strain genomes for metagenomic binning, comparative biology and taxonomic classification.</title>
        <authorList>
            <person name="Goeker M."/>
        </authorList>
    </citation>
    <scope>NUCLEOTIDE SEQUENCE [LARGE SCALE GENOMIC DNA]</scope>
    <source>
        <strain evidence="9 10">DSM 101064</strain>
    </source>
</reference>
<evidence type="ECO:0000256" key="1">
    <source>
        <dbReference type="ARBA" id="ARBA00001968"/>
    </source>
</evidence>
<comment type="caution">
    <text evidence="9">The sequence shown here is derived from an EMBL/GenBank/DDBJ whole genome shotgun (WGS) entry which is preliminary data.</text>
</comment>
<dbReference type="Gene3D" id="3.20.20.60">
    <property type="entry name" value="Phosphoenolpyruvate-binding domains"/>
    <property type="match status" value="1"/>
</dbReference>
<dbReference type="EMBL" id="JACIJM010000003">
    <property type="protein sequence ID" value="MBB5721619.1"/>
    <property type="molecule type" value="Genomic_DNA"/>
</dbReference>
<keyword evidence="4 9" id="KW-0456">Lyase</keyword>
<dbReference type="InterPro" id="IPR050251">
    <property type="entry name" value="HpcH-HpaI_aldolase"/>
</dbReference>
<evidence type="ECO:0000313" key="10">
    <source>
        <dbReference type="Proteomes" id="UP000535415"/>
    </source>
</evidence>
<dbReference type="PANTHER" id="PTHR30502:SF0">
    <property type="entry name" value="PHOSPHOENOLPYRUVATE CARBOXYLASE FAMILY PROTEIN"/>
    <property type="match status" value="1"/>
</dbReference>
<keyword evidence="3" id="KW-0479">Metal-binding</keyword>
<sequence>MNVPENGLKAAMLAGETQYGIWLNTGSHVVAELAGHSGFDWCLIDGEHGPQTLSDMVPQLQALATTPTHAVVRVADAQPWMIKQVLDIGAQTVLVPMVDTGEQATEMGRAMRYPPHGMRGMGASIARASNYGNMPNYVREADAQVCLLVQAESAAALANIDAIAGAEGVDGVFIGPADLSADMGYPGEADHPDVLAAIDHMIDRIHAAGKISGILTFATDRSRYYADRGVGFVGIGADIAIFGRALKATMDALR</sequence>
<evidence type="ECO:0000256" key="3">
    <source>
        <dbReference type="ARBA" id="ARBA00022723"/>
    </source>
</evidence>